<dbReference type="AlphaFoldDB" id="A0A9K3K723"/>
<dbReference type="Proteomes" id="UP000693970">
    <property type="component" value="Unassembled WGS sequence"/>
</dbReference>
<dbReference type="EMBL" id="JAGRRH010000077">
    <property type="protein sequence ID" value="KAG7337666.1"/>
    <property type="molecule type" value="Genomic_DNA"/>
</dbReference>
<protein>
    <submittedName>
        <fullName evidence="2">Uncharacterized protein</fullName>
    </submittedName>
</protein>
<evidence type="ECO:0000313" key="2">
    <source>
        <dbReference type="EMBL" id="KAG7337666.1"/>
    </source>
</evidence>
<proteinExistence type="predicted"/>
<feature type="chain" id="PRO_5039946812" evidence="1">
    <location>
        <begin position="21"/>
        <end position="291"/>
    </location>
</feature>
<reference evidence="2" key="1">
    <citation type="journal article" date="2021" name="Sci. Rep.">
        <title>Diploid genomic architecture of Nitzschia inconspicua, an elite biomass production diatom.</title>
        <authorList>
            <person name="Oliver A."/>
            <person name="Podell S."/>
            <person name="Pinowska A."/>
            <person name="Traller J.C."/>
            <person name="Smith S.R."/>
            <person name="McClure R."/>
            <person name="Beliaev A."/>
            <person name="Bohutskyi P."/>
            <person name="Hill E.A."/>
            <person name="Rabines A."/>
            <person name="Zheng H."/>
            <person name="Allen L.Z."/>
            <person name="Kuo A."/>
            <person name="Grigoriev I.V."/>
            <person name="Allen A.E."/>
            <person name="Hazlebeck D."/>
            <person name="Allen E.E."/>
        </authorList>
    </citation>
    <scope>NUCLEOTIDE SEQUENCE</scope>
    <source>
        <strain evidence="2">Hildebrandi</strain>
    </source>
</reference>
<name>A0A9K3K723_9STRA</name>
<comment type="caution">
    <text evidence="2">The sequence shown here is derived from an EMBL/GenBank/DDBJ whole genome shotgun (WGS) entry which is preliminary data.</text>
</comment>
<accession>A0A9K3K723</accession>
<evidence type="ECO:0000256" key="1">
    <source>
        <dbReference type="SAM" id="SignalP"/>
    </source>
</evidence>
<keyword evidence="1" id="KW-0732">Signal</keyword>
<organism evidence="2 3">
    <name type="scientific">Nitzschia inconspicua</name>
    <dbReference type="NCBI Taxonomy" id="303405"/>
    <lineage>
        <taxon>Eukaryota</taxon>
        <taxon>Sar</taxon>
        <taxon>Stramenopiles</taxon>
        <taxon>Ochrophyta</taxon>
        <taxon>Bacillariophyta</taxon>
        <taxon>Bacillariophyceae</taxon>
        <taxon>Bacillariophycidae</taxon>
        <taxon>Bacillariales</taxon>
        <taxon>Bacillariaceae</taxon>
        <taxon>Nitzschia</taxon>
    </lineage>
</organism>
<keyword evidence="3" id="KW-1185">Reference proteome</keyword>
<gene>
    <name evidence="2" type="ORF">IV203_037006</name>
</gene>
<sequence>MKFSSDILLVLVAFATGGSSHPFGSLRGGTSDGGMIIDSPPNRELEELCGGSTDLLFEGPTIVEVEGGKLKYTYTFTDCRVHGRENPGVSHWSFIVGGGCKIEDFECDSRATEDSGSGNNDPCLVGLDQELDDKYGKCNMIDDDPTSGTLSFTVSSVPTDQQRTGTVTLMAKGGTKCLLIKELEGPDCSEQSCCDDFVTFKCATFVYYCPGVTQFCNLNNKEPFELSDEECEAMKTLELGQPCNSGNNLSNLVNNGLSYKACEDGRKLDKDGCDTCQLNAITDQGRSGRSV</sequence>
<feature type="signal peptide" evidence="1">
    <location>
        <begin position="1"/>
        <end position="20"/>
    </location>
</feature>
<reference evidence="2" key="2">
    <citation type="submission" date="2021-04" db="EMBL/GenBank/DDBJ databases">
        <authorList>
            <person name="Podell S."/>
        </authorList>
    </citation>
    <scope>NUCLEOTIDE SEQUENCE</scope>
    <source>
        <strain evidence="2">Hildebrandi</strain>
    </source>
</reference>
<evidence type="ECO:0000313" key="3">
    <source>
        <dbReference type="Proteomes" id="UP000693970"/>
    </source>
</evidence>